<dbReference type="GO" id="GO:0005524">
    <property type="term" value="F:ATP binding"/>
    <property type="evidence" value="ECO:0007669"/>
    <property type="project" value="UniProtKB-KW"/>
</dbReference>
<feature type="compositionally biased region" description="Low complexity" evidence="19">
    <location>
        <begin position="1205"/>
        <end position="1223"/>
    </location>
</feature>
<feature type="transmembrane region" description="Helical" evidence="18">
    <location>
        <begin position="277"/>
        <end position="296"/>
    </location>
</feature>
<keyword evidence="6" id="KW-0479">Metal-binding</keyword>
<dbReference type="SFLD" id="SFLDS00003">
    <property type="entry name" value="Haloacid_Dehalogenase"/>
    <property type="match status" value="1"/>
</dbReference>
<feature type="region of interest" description="Disordered" evidence="19">
    <location>
        <begin position="190"/>
        <end position="213"/>
    </location>
</feature>
<protein>
    <recommendedName>
        <fullName evidence="18">Calcium-transporting ATPase</fullName>
        <ecNumber evidence="18">7.2.2.10</ecNumber>
    </recommendedName>
</protein>
<keyword evidence="7 18" id="KW-0547">Nucleotide-binding</keyword>
<dbReference type="SMART" id="SM00831">
    <property type="entry name" value="Cation_ATPase_N"/>
    <property type="match status" value="1"/>
</dbReference>
<keyword evidence="5 18" id="KW-0812">Transmembrane</keyword>
<keyword evidence="9 18" id="KW-0067">ATP-binding</keyword>
<dbReference type="InterPro" id="IPR023298">
    <property type="entry name" value="ATPase_P-typ_TM_dom_sf"/>
</dbReference>
<keyword evidence="12 18" id="KW-1133">Transmembrane helix</keyword>
<dbReference type="InterPro" id="IPR036412">
    <property type="entry name" value="HAD-like_sf"/>
</dbReference>
<dbReference type="EMBL" id="JXNT01000005">
    <property type="protein sequence ID" value="ODM19212.1"/>
    <property type="molecule type" value="Genomic_DNA"/>
</dbReference>
<dbReference type="CDD" id="cd02081">
    <property type="entry name" value="P-type_ATPase_Ca_PMCA-like"/>
    <property type="match status" value="1"/>
</dbReference>
<evidence type="ECO:0000256" key="15">
    <source>
        <dbReference type="ARBA" id="ARBA00038148"/>
    </source>
</evidence>
<evidence type="ECO:0000313" key="22">
    <source>
        <dbReference type="Proteomes" id="UP000094569"/>
    </source>
</evidence>
<gene>
    <name evidence="21" type="ORF">SI65_05829</name>
</gene>
<dbReference type="InterPro" id="IPR006408">
    <property type="entry name" value="P-type_ATPase_IIB"/>
</dbReference>
<feature type="transmembrane region" description="Helical" evidence="18">
    <location>
        <begin position="925"/>
        <end position="946"/>
    </location>
</feature>
<feature type="transmembrane region" description="Helical" evidence="18">
    <location>
        <begin position="1076"/>
        <end position="1101"/>
    </location>
</feature>
<dbReference type="SUPFAM" id="SSF81653">
    <property type="entry name" value="Calcium ATPase, transduction domain A"/>
    <property type="match status" value="1"/>
</dbReference>
<feature type="transmembrane region" description="Helical" evidence="18">
    <location>
        <begin position="488"/>
        <end position="515"/>
    </location>
</feature>
<evidence type="ECO:0000256" key="11">
    <source>
        <dbReference type="ARBA" id="ARBA00022967"/>
    </source>
</evidence>
<dbReference type="Proteomes" id="UP000094569">
    <property type="component" value="Unassembled WGS sequence"/>
</dbReference>
<keyword evidence="8 18" id="KW-0106">Calcium</keyword>
<evidence type="ECO:0000256" key="8">
    <source>
        <dbReference type="ARBA" id="ARBA00022837"/>
    </source>
</evidence>
<dbReference type="GO" id="GO:0005774">
    <property type="term" value="C:vacuolar membrane"/>
    <property type="evidence" value="ECO:0007669"/>
    <property type="project" value="UniProtKB-SubCell"/>
</dbReference>
<dbReference type="GO" id="GO:0005388">
    <property type="term" value="F:P-type calcium transporter activity"/>
    <property type="evidence" value="ECO:0007669"/>
    <property type="project" value="UniProtKB-EC"/>
</dbReference>
<comment type="catalytic activity">
    <reaction evidence="16 18">
        <text>Ca(2+)(in) + ATP + H2O = Ca(2+)(out) + ADP + phosphate + H(+)</text>
        <dbReference type="Rhea" id="RHEA:18105"/>
        <dbReference type="ChEBI" id="CHEBI:15377"/>
        <dbReference type="ChEBI" id="CHEBI:15378"/>
        <dbReference type="ChEBI" id="CHEBI:29108"/>
        <dbReference type="ChEBI" id="CHEBI:30616"/>
        <dbReference type="ChEBI" id="CHEBI:43474"/>
        <dbReference type="ChEBI" id="CHEBI:456216"/>
        <dbReference type="EC" id="7.2.2.10"/>
    </reaction>
</comment>
<dbReference type="NCBIfam" id="TIGR01517">
    <property type="entry name" value="ATPase-IIB_Ca"/>
    <property type="match status" value="1"/>
</dbReference>
<dbReference type="Gene3D" id="1.20.1110.10">
    <property type="entry name" value="Calcium-transporting ATPase, transmembrane domain"/>
    <property type="match status" value="1"/>
</dbReference>
<evidence type="ECO:0000256" key="9">
    <source>
        <dbReference type="ARBA" id="ARBA00022840"/>
    </source>
</evidence>
<dbReference type="PRINTS" id="PR00121">
    <property type="entry name" value="NAKATPASE"/>
</dbReference>
<evidence type="ECO:0000256" key="16">
    <source>
        <dbReference type="ARBA" id="ARBA00048694"/>
    </source>
</evidence>
<evidence type="ECO:0000256" key="10">
    <source>
        <dbReference type="ARBA" id="ARBA00022842"/>
    </source>
</evidence>
<dbReference type="GO" id="GO:0006874">
    <property type="term" value="P:intracellular calcium ion homeostasis"/>
    <property type="evidence" value="ECO:0007669"/>
    <property type="project" value="TreeGrafter"/>
</dbReference>
<keyword evidence="4 18" id="KW-0109">Calcium transport</keyword>
<dbReference type="Gene3D" id="2.70.150.10">
    <property type="entry name" value="Calcium-transporting ATPase, cytoplasmic transduction domain A"/>
    <property type="match status" value="1"/>
</dbReference>
<comment type="subcellular location">
    <subcellularLocation>
        <location evidence="18">Membrane</location>
        <topology evidence="18">Multi-pass membrane protein</topology>
    </subcellularLocation>
    <subcellularLocation>
        <location evidence="1">Vacuole membrane</location>
        <topology evidence="1">Multi-pass membrane protein</topology>
    </subcellularLocation>
</comment>
<evidence type="ECO:0000256" key="4">
    <source>
        <dbReference type="ARBA" id="ARBA00022568"/>
    </source>
</evidence>
<dbReference type="InterPro" id="IPR044492">
    <property type="entry name" value="P_typ_ATPase_HD_dom"/>
</dbReference>
<feature type="region of interest" description="Disordered" evidence="19">
    <location>
        <begin position="1"/>
        <end position="131"/>
    </location>
</feature>
<organism evidence="21 22">
    <name type="scientific">Aspergillus cristatus</name>
    <name type="common">Chinese Fuzhuan brick tea-fermentation fungus</name>
    <name type="synonym">Eurotium cristatum</name>
    <dbReference type="NCBI Taxonomy" id="573508"/>
    <lineage>
        <taxon>Eukaryota</taxon>
        <taxon>Fungi</taxon>
        <taxon>Dikarya</taxon>
        <taxon>Ascomycota</taxon>
        <taxon>Pezizomycotina</taxon>
        <taxon>Eurotiomycetes</taxon>
        <taxon>Eurotiomycetidae</taxon>
        <taxon>Eurotiales</taxon>
        <taxon>Aspergillaceae</taxon>
        <taxon>Aspergillus</taxon>
        <taxon>Aspergillus subgen. Aspergillus</taxon>
    </lineage>
</organism>
<evidence type="ECO:0000256" key="3">
    <source>
        <dbReference type="ARBA" id="ARBA00022554"/>
    </source>
</evidence>
<feature type="transmembrane region" description="Helical" evidence="18">
    <location>
        <begin position="1107"/>
        <end position="1126"/>
    </location>
</feature>
<dbReference type="InterPro" id="IPR023214">
    <property type="entry name" value="HAD_sf"/>
</dbReference>
<keyword evidence="13 18" id="KW-0406">Ion transport</keyword>
<dbReference type="PANTHER" id="PTHR24093:SF423">
    <property type="entry name" value="CALCIUM-TRANSPORTING ATPASE"/>
    <property type="match status" value="1"/>
</dbReference>
<dbReference type="PRINTS" id="PR00119">
    <property type="entry name" value="CATATPASE"/>
</dbReference>
<evidence type="ECO:0000256" key="1">
    <source>
        <dbReference type="ARBA" id="ARBA00004128"/>
    </source>
</evidence>
<dbReference type="InterPro" id="IPR059000">
    <property type="entry name" value="ATPase_P-type_domA"/>
</dbReference>
<dbReference type="SUPFAM" id="SSF56784">
    <property type="entry name" value="HAD-like"/>
    <property type="match status" value="1"/>
</dbReference>
<dbReference type="InterPro" id="IPR018303">
    <property type="entry name" value="ATPase_P-typ_P_site"/>
</dbReference>
<evidence type="ECO:0000256" key="17">
    <source>
        <dbReference type="ARBA" id="ARBA00059328"/>
    </source>
</evidence>
<dbReference type="AlphaFoldDB" id="A0A1E3BE20"/>
<comment type="caution">
    <text evidence="21">The sequence shown here is derived from an EMBL/GenBank/DDBJ whole genome shotgun (WGS) entry which is preliminary data.</text>
</comment>
<feature type="transmembrane region" description="Helical" evidence="18">
    <location>
        <begin position="447"/>
        <end position="468"/>
    </location>
</feature>
<dbReference type="Pfam" id="PF13246">
    <property type="entry name" value="Cation_ATPase"/>
    <property type="match status" value="1"/>
</dbReference>
<keyword evidence="10" id="KW-0460">Magnesium</keyword>
<dbReference type="OrthoDB" id="3352408at2759"/>
<proteinExistence type="inferred from homology"/>
<dbReference type="FunFam" id="3.40.1110.10:FF:000031">
    <property type="entry name" value="Calcium-transporting ATPase"/>
    <property type="match status" value="1"/>
</dbReference>
<dbReference type="STRING" id="573508.A0A1E3BE20"/>
<dbReference type="FunFam" id="2.70.150.10:FF:000028">
    <property type="entry name" value="Calcium-transporting ATPase"/>
    <property type="match status" value="1"/>
</dbReference>
<evidence type="ECO:0000256" key="18">
    <source>
        <dbReference type="RuleBase" id="RU361146"/>
    </source>
</evidence>
<dbReference type="PROSITE" id="PS00154">
    <property type="entry name" value="ATPASE_E1_E2"/>
    <property type="match status" value="1"/>
</dbReference>
<dbReference type="FunFam" id="3.40.50.1000:FF:000001">
    <property type="entry name" value="Phospholipid-transporting ATPase IC"/>
    <property type="match status" value="1"/>
</dbReference>
<keyword evidence="2 18" id="KW-0813">Transport</keyword>
<feature type="transmembrane region" description="Helical" evidence="18">
    <location>
        <begin position="248"/>
        <end position="265"/>
    </location>
</feature>
<evidence type="ECO:0000256" key="19">
    <source>
        <dbReference type="SAM" id="MobiDB-lite"/>
    </source>
</evidence>
<feature type="compositionally biased region" description="Polar residues" evidence="19">
    <location>
        <begin position="73"/>
        <end position="82"/>
    </location>
</feature>
<sequence length="1223" mass="132358">MATPNTNRRDELLNPSIVIPEDTEPSPASLSPTSPSLGISRPQPTLSPDTARLTVHNAPPRTSHSLDGDTLRSRSGSFNSCADTVGRTRAGSSATEVPQEPQEPSKSKAEYDDVPLSEALNPDPRNEQDFHVDNNKFAFTPGQLNKLLNPKSLAAFQALGGLRGLERGLRTDLTSGLSVDEARLQGTIGFEEATSQSTSDKKVPIPDDNPSDASQFEDRVRVFDWNRLPARKSTGILKLLWLAYNDKIIILLTIAAIVSLSLGIYETIDAGHGVDWIEGVAICVAISIVTIVTAANDWQKERQFVKLNKRNNDREVKAIRSGKDAMISIFDITVGDVLHLEPGDAVPADGILISGHGVKCDESSATGESDQMKKTDGHEVWQQIMDGNATKKLDPFLISGGKVLEGVGTYLVTSVGPYSTYGRIMLSLQESNDPTPLQVKLGRLANWIGWLGSGAAIILFVALLIRFLAELPGNTATPAVKGKQFVDILIVAVTVIVVAIPEGLPLAVTLALAFATTRMVKENNLVRVLRACETMGNATVICSDKTGTLTQNKMTVVAGTWGSDQSFGQAAEDDTAMSVSAVFKQFSTVVRDLITKSIALNSTAFEEDKDGSKEFIGSKTEVALLQLAKDHLGMELATERASSEIVQLIPFDSARKCMGVVYREPTVGYRLLVKGAAEIMVGSCSKKMTDLDSQNRIVNDQFSDKDRQNMLSTIESYAGNSLRTIGLVYRDFSSWPPQNAELLEDDPSAAKFEDVFRDMTWIGVVGIQDPLRPEVPGAIQKCNAAGVQVKMVTGDNIATATAIATSCGIKTDEGLAMEGPKFRLLSDKEMDEVIPNLQVLARSSPEDKRILVAHLKKLGETVAVTGDGTNDGPALKTADVGFSMGIAGTEVAKEASSIILLDDNFKSIVTAISWGRAVNDSVAKFLQFQITVNITAVLLTFVSALYSSSNESVLNAVQLLWVNLIMDTFAALALATDAPTEKILNRKPAPKHASLFTITMWKMILGQAVYQLAITFMLYFAGNRLLGSQLSATNGDTQLATIVFNTFVWMQIFNEFNNRRLDNSFNIFEGMFRNYWFLGINCIMVGGQIMIIFVGGAAFGVTRLTGVQWGVCIICAIVCLPWAAVLRTIPDRYFGVVFNGTVKGVSFVLRPFAKGLRLFAKGVNSVFRPLKRVFRRGDAGKESTSAPSDEEATALTDVDQNRLRTPGATATPVTVPPITITTS</sequence>
<dbReference type="InterPro" id="IPR008250">
    <property type="entry name" value="ATPase_P-typ_transduc_dom_A_sf"/>
</dbReference>
<dbReference type="InterPro" id="IPR023299">
    <property type="entry name" value="ATPase_P-typ_cyto_dom_N"/>
</dbReference>
<keyword evidence="11" id="KW-1278">Translocase</keyword>
<dbReference type="FunFam" id="3.40.50.1000:FF:000018">
    <property type="entry name" value="Calcium-transporting ATPase"/>
    <property type="match status" value="1"/>
</dbReference>
<comment type="function">
    <text evidence="18">Catalyzes the hydrolysis of ATP coupled with the transport of calcium.</text>
</comment>
<feature type="domain" description="Cation-transporting P-type ATPase N-terminal" evidence="20">
    <location>
        <begin position="155"/>
        <end position="264"/>
    </location>
</feature>
<name>A0A1E3BE20_ASPCR</name>
<evidence type="ECO:0000259" key="20">
    <source>
        <dbReference type="SMART" id="SM00831"/>
    </source>
</evidence>
<dbReference type="FunFam" id="1.20.1110.10:FF:000039">
    <property type="entry name" value="Calcium-transporting ATPase"/>
    <property type="match status" value="1"/>
</dbReference>
<dbReference type="SUPFAM" id="SSF81660">
    <property type="entry name" value="Metal cation-transporting ATPase, ATP-binding domain N"/>
    <property type="match status" value="1"/>
</dbReference>
<comment type="function">
    <text evidence="17">This magnesium-dependent enzyme catalyzes the hydrolysis of ATP coupled with the transport of calcium. Transports the calcium to the vacuole and participates in the control of the cytosolic free calcium.</text>
</comment>
<keyword evidence="22" id="KW-1185">Reference proteome</keyword>
<keyword evidence="14 18" id="KW-0472">Membrane</keyword>
<dbReference type="EC" id="7.2.2.10" evidence="18"/>
<dbReference type="GO" id="GO:0005886">
    <property type="term" value="C:plasma membrane"/>
    <property type="evidence" value="ECO:0007669"/>
    <property type="project" value="TreeGrafter"/>
</dbReference>
<evidence type="ECO:0000256" key="6">
    <source>
        <dbReference type="ARBA" id="ARBA00022723"/>
    </source>
</evidence>
<dbReference type="InterPro" id="IPR001757">
    <property type="entry name" value="P_typ_ATPase"/>
</dbReference>
<feature type="compositionally biased region" description="Low complexity" evidence="19">
    <location>
        <begin position="25"/>
        <end position="37"/>
    </location>
</feature>
<evidence type="ECO:0000256" key="5">
    <source>
        <dbReference type="ARBA" id="ARBA00022692"/>
    </source>
</evidence>
<dbReference type="Gene3D" id="3.40.50.1000">
    <property type="entry name" value="HAD superfamily/HAD-like"/>
    <property type="match status" value="1"/>
</dbReference>
<dbReference type="InterPro" id="IPR004014">
    <property type="entry name" value="ATPase_P-typ_cation-transptr_N"/>
</dbReference>
<feature type="transmembrane region" description="Helical" evidence="18">
    <location>
        <begin position="958"/>
        <end position="975"/>
    </location>
</feature>
<dbReference type="SFLD" id="SFLDF00027">
    <property type="entry name" value="p-type_atpase"/>
    <property type="match status" value="1"/>
</dbReference>
<dbReference type="GO" id="GO:0016887">
    <property type="term" value="F:ATP hydrolysis activity"/>
    <property type="evidence" value="ECO:0007669"/>
    <property type="project" value="InterPro"/>
</dbReference>
<dbReference type="Gene3D" id="3.40.1110.10">
    <property type="entry name" value="Calcium-transporting ATPase, cytoplasmic domain N"/>
    <property type="match status" value="1"/>
</dbReference>
<evidence type="ECO:0000256" key="7">
    <source>
        <dbReference type="ARBA" id="ARBA00022741"/>
    </source>
</evidence>
<keyword evidence="3" id="KW-0926">Vacuole</keyword>
<accession>A0A1E3BE20</accession>
<evidence type="ECO:0000256" key="12">
    <source>
        <dbReference type="ARBA" id="ARBA00022989"/>
    </source>
</evidence>
<evidence type="ECO:0000256" key="13">
    <source>
        <dbReference type="ARBA" id="ARBA00023065"/>
    </source>
</evidence>
<dbReference type="GO" id="GO:0046872">
    <property type="term" value="F:metal ion binding"/>
    <property type="evidence" value="ECO:0007669"/>
    <property type="project" value="UniProtKB-KW"/>
</dbReference>
<comment type="similarity">
    <text evidence="15 18">Belongs to the cation transport ATPase (P-type) (TC 3.A.3) family.</text>
</comment>
<feature type="transmembrane region" description="Helical" evidence="18">
    <location>
        <begin position="1039"/>
        <end position="1056"/>
    </location>
</feature>
<reference evidence="21 22" key="1">
    <citation type="journal article" date="2016" name="BMC Genomics">
        <title>Comparative genomic and transcriptomic analyses of the Fuzhuan brick tea-fermentation fungus Aspergillus cristatus.</title>
        <authorList>
            <person name="Ge Y."/>
            <person name="Wang Y."/>
            <person name="Liu Y."/>
            <person name="Tan Y."/>
            <person name="Ren X."/>
            <person name="Zhang X."/>
            <person name="Hyde K.D."/>
            <person name="Liu Y."/>
            <person name="Liu Z."/>
        </authorList>
    </citation>
    <scope>NUCLEOTIDE SEQUENCE [LARGE SCALE GENOMIC DNA]</scope>
    <source>
        <strain evidence="21 22">GZAAS20.1005</strain>
    </source>
</reference>
<dbReference type="SFLD" id="SFLDG00002">
    <property type="entry name" value="C1.7:_P-type_atpase_like"/>
    <property type="match status" value="1"/>
</dbReference>
<feature type="transmembrane region" description="Helical" evidence="18">
    <location>
        <begin position="995"/>
        <end position="1019"/>
    </location>
</feature>
<evidence type="ECO:0000313" key="21">
    <source>
        <dbReference type="EMBL" id="ODM19212.1"/>
    </source>
</evidence>
<dbReference type="PANTHER" id="PTHR24093">
    <property type="entry name" value="CATION TRANSPORTING ATPASE"/>
    <property type="match status" value="1"/>
</dbReference>
<feature type="region of interest" description="Disordered" evidence="19">
    <location>
        <begin position="1178"/>
        <end position="1223"/>
    </location>
</feature>
<dbReference type="Pfam" id="PF00690">
    <property type="entry name" value="Cation_ATPase_N"/>
    <property type="match status" value="1"/>
</dbReference>
<evidence type="ECO:0000256" key="2">
    <source>
        <dbReference type="ARBA" id="ARBA00022448"/>
    </source>
</evidence>
<dbReference type="Pfam" id="PF00689">
    <property type="entry name" value="Cation_ATPase_C"/>
    <property type="match status" value="1"/>
</dbReference>
<dbReference type="Pfam" id="PF00122">
    <property type="entry name" value="E1-E2_ATPase"/>
    <property type="match status" value="1"/>
</dbReference>
<evidence type="ECO:0000256" key="14">
    <source>
        <dbReference type="ARBA" id="ARBA00023136"/>
    </source>
</evidence>
<dbReference type="SUPFAM" id="SSF81665">
    <property type="entry name" value="Calcium ATPase, transmembrane domain M"/>
    <property type="match status" value="1"/>
</dbReference>
<dbReference type="InterPro" id="IPR006068">
    <property type="entry name" value="ATPase_P-typ_cation-transptr_C"/>
</dbReference>
<dbReference type="NCBIfam" id="TIGR01494">
    <property type="entry name" value="ATPase_P-type"/>
    <property type="match status" value="2"/>
</dbReference>
<dbReference type="VEuPathDB" id="FungiDB:SI65_05829"/>